<feature type="compositionally biased region" description="Low complexity" evidence="5">
    <location>
        <begin position="131"/>
        <end position="179"/>
    </location>
</feature>
<protein>
    <submittedName>
        <fullName evidence="7">Uncharacterized protein</fullName>
    </submittedName>
</protein>
<feature type="compositionally biased region" description="Basic residues" evidence="5">
    <location>
        <begin position="45"/>
        <end position="61"/>
    </location>
</feature>
<feature type="compositionally biased region" description="Low complexity" evidence="5">
    <location>
        <begin position="78"/>
        <end position="123"/>
    </location>
</feature>
<feature type="region of interest" description="Disordered" evidence="5">
    <location>
        <begin position="297"/>
        <end position="323"/>
    </location>
</feature>
<reference evidence="7" key="1">
    <citation type="submission" date="2022-01" db="EMBL/GenBank/DDBJ databases">
        <title>Comparative genomics reveals a dynamic genome evolution in the ectomycorrhizal milk-cap (Lactarius) mushrooms.</title>
        <authorList>
            <consortium name="DOE Joint Genome Institute"/>
            <person name="Lebreton A."/>
            <person name="Tang N."/>
            <person name="Kuo A."/>
            <person name="LaButti K."/>
            <person name="Drula E."/>
            <person name="Barry K."/>
            <person name="Clum A."/>
            <person name="Lipzen A."/>
            <person name="Mousain D."/>
            <person name="Ng V."/>
            <person name="Wang R."/>
            <person name="Wang X."/>
            <person name="Dai Y."/>
            <person name="Henrissat B."/>
            <person name="Grigoriev I.V."/>
            <person name="Guerin-Laguette A."/>
            <person name="Yu F."/>
            <person name="Martin F.M."/>
        </authorList>
    </citation>
    <scope>NUCLEOTIDE SEQUENCE</scope>
    <source>
        <strain evidence="7">QP</strain>
    </source>
</reference>
<comment type="caution">
    <text evidence="7">The sequence shown here is derived from an EMBL/GenBank/DDBJ whole genome shotgun (WGS) entry which is preliminary data.</text>
</comment>
<keyword evidence="8" id="KW-1185">Reference proteome</keyword>
<sequence>MSTTIPQSTAAPSPSSPSPSVTSPSPSPSPSSSPSPTPTPSPVTVHRRPHPHPHPQPRLHLHLATLSSSPSPSPSSSPLPTSESTPVTSASSPSPQPSSSTATPPRTSPTSSSPSPTPTSSSSYLQLIPHSPSSSSSTPQPTSTTSSVDSTSSSRSSSSSSATSDSTSSRSPSNGPTTTFSSTVFIQTTNSLGQPTSIAPPEITSTFTSTLSNGGVVTFTEVVANPTLSPNRGSNSSSQFFHNKGAVAGVFLIVGLAAASICLWIFFFIRRRRRRRRIDHETAVSASLAAAGYNRAPIDDEEDFGPGPGMRERFNSMSSHPTISTPITEEERAAEAAATSATLYDPYTDFNRPVGAVAGFIPTRSDSPAQRGQDNSYSSGTSRPGTGHPPRYSTGSLDPLLVGMAAAPLGTPGPSVPPTPTLPPRSPRRPTAVHLQQSQENAAASTRNSERSSSPDDRLDPALASLHTDNTKSQELRDDVDYSRPVLEVRNRADSEKR</sequence>
<dbReference type="GO" id="GO:0071944">
    <property type="term" value="C:cell periphery"/>
    <property type="evidence" value="ECO:0007669"/>
    <property type="project" value="UniProtKB-ARBA"/>
</dbReference>
<dbReference type="EMBL" id="JAKELL010000007">
    <property type="protein sequence ID" value="KAH8997277.1"/>
    <property type="molecule type" value="Genomic_DNA"/>
</dbReference>
<feature type="compositionally biased region" description="Basic and acidic residues" evidence="5">
    <location>
        <begin position="469"/>
        <end position="498"/>
    </location>
</feature>
<evidence type="ECO:0000256" key="2">
    <source>
        <dbReference type="ARBA" id="ARBA00022692"/>
    </source>
</evidence>
<accession>A0AAD4LNN9</accession>
<dbReference type="PANTHER" id="PTHR15549">
    <property type="entry name" value="PAIRED IMMUNOGLOBULIN-LIKE TYPE 2 RECEPTOR"/>
    <property type="match status" value="1"/>
</dbReference>
<dbReference type="AlphaFoldDB" id="A0AAD4LNN9"/>
<feature type="compositionally biased region" description="Low complexity" evidence="5">
    <location>
        <begin position="1"/>
        <end position="24"/>
    </location>
</feature>
<name>A0AAD4LNN9_9AGAM</name>
<feature type="transmembrane region" description="Helical" evidence="6">
    <location>
        <begin position="246"/>
        <end position="269"/>
    </location>
</feature>
<feature type="compositionally biased region" description="Basic and acidic residues" evidence="5">
    <location>
        <begin position="448"/>
        <end position="460"/>
    </location>
</feature>
<evidence type="ECO:0000256" key="1">
    <source>
        <dbReference type="ARBA" id="ARBA00004167"/>
    </source>
</evidence>
<evidence type="ECO:0000256" key="6">
    <source>
        <dbReference type="SAM" id="Phobius"/>
    </source>
</evidence>
<dbReference type="InterPro" id="IPR051694">
    <property type="entry name" value="Immunoregulatory_rcpt-like"/>
</dbReference>
<feature type="compositionally biased region" description="Polar residues" evidence="5">
    <location>
        <begin position="434"/>
        <end position="447"/>
    </location>
</feature>
<feature type="compositionally biased region" description="Pro residues" evidence="5">
    <location>
        <begin position="25"/>
        <end position="41"/>
    </location>
</feature>
<feature type="compositionally biased region" description="Pro residues" evidence="5">
    <location>
        <begin position="414"/>
        <end position="425"/>
    </location>
</feature>
<dbReference type="GO" id="GO:0016020">
    <property type="term" value="C:membrane"/>
    <property type="evidence" value="ECO:0007669"/>
    <property type="project" value="UniProtKB-SubCell"/>
</dbReference>
<evidence type="ECO:0000256" key="3">
    <source>
        <dbReference type="ARBA" id="ARBA00022989"/>
    </source>
</evidence>
<keyword evidence="4 6" id="KW-0472">Membrane</keyword>
<evidence type="ECO:0000256" key="4">
    <source>
        <dbReference type="ARBA" id="ARBA00023136"/>
    </source>
</evidence>
<evidence type="ECO:0000313" key="7">
    <source>
        <dbReference type="EMBL" id="KAH8997277.1"/>
    </source>
</evidence>
<evidence type="ECO:0000313" key="8">
    <source>
        <dbReference type="Proteomes" id="UP001201163"/>
    </source>
</evidence>
<feature type="compositionally biased region" description="Polar residues" evidence="5">
    <location>
        <begin position="364"/>
        <end position="384"/>
    </location>
</feature>
<evidence type="ECO:0000256" key="5">
    <source>
        <dbReference type="SAM" id="MobiDB-lite"/>
    </source>
</evidence>
<comment type="subcellular location">
    <subcellularLocation>
        <location evidence="1">Membrane</location>
        <topology evidence="1">Single-pass membrane protein</topology>
    </subcellularLocation>
</comment>
<keyword evidence="3 6" id="KW-1133">Transmembrane helix</keyword>
<feature type="region of interest" description="Disordered" evidence="5">
    <location>
        <begin position="359"/>
        <end position="498"/>
    </location>
</feature>
<feature type="region of interest" description="Disordered" evidence="5">
    <location>
        <begin position="1"/>
        <end position="181"/>
    </location>
</feature>
<dbReference type="Proteomes" id="UP001201163">
    <property type="component" value="Unassembled WGS sequence"/>
</dbReference>
<organism evidence="7 8">
    <name type="scientific">Lactarius akahatsu</name>
    <dbReference type="NCBI Taxonomy" id="416441"/>
    <lineage>
        <taxon>Eukaryota</taxon>
        <taxon>Fungi</taxon>
        <taxon>Dikarya</taxon>
        <taxon>Basidiomycota</taxon>
        <taxon>Agaricomycotina</taxon>
        <taxon>Agaricomycetes</taxon>
        <taxon>Russulales</taxon>
        <taxon>Russulaceae</taxon>
        <taxon>Lactarius</taxon>
    </lineage>
</organism>
<proteinExistence type="predicted"/>
<keyword evidence="2 6" id="KW-0812">Transmembrane</keyword>
<gene>
    <name evidence="7" type="ORF">EDB92DRAFT_2112030</name>
</gene>